<protein>
    <submittedName>
        <fullName evidence="2">Toll/interleukin-1 receptor domain-containing protein</fullName>
    </submittedName>
</protein>
<sequence>MGQIFISYSHADQEFVSLLARGLKIAGYNLWRDIDRMSGGQSISREVEVGIDTSSVFLTVVTENFDKSKWLRNELARAVGAGVSVVPVVFSGAKVPIQLEDPLRIVVRESGPNWSADEILRVVEEIQRAAGRVEEDDFDDFDDSDSSDDWDENDDFASRLTNTRWSWCENPDARDDAGMWIEFLPGGELRKSWRPERGKWAVTGNGLVLYKGHVLIFDLPQRRFRGALASIEKPNAERTGRLMAGGLD</sequence>
<keyword evidence="3" id="KW-1185">Reference proteome</keyword>
<evidence type="ECO:0000313" key="2">
    <source>
        <dbReference type="EMBL" id="QJE98192.1"/>
    </source>
</evidence>
<dbReference type="Proteomes" id="UP000501812">
    <property type="component" value="Chromosome"/>
</dbReference>
<dbReference type="SMART" id="SM00255">
    <property type="entry name" value="TIR"/>
    <property type="match status" value="1"/>
</dbReference>
<gene>
    <name evidence="2" type="ORF">HHL09_21180</name>
</gene>
<dbReference type="InterPro" id="IPR000157">
    <property type="entry name" value="TIR_dom"/>
</dbReference>
<proteinExistence type="predicted"/>
<dbReference type="InterPro" id="IPR035897">
    <property type="entry name" value="Toll_tir_struct_dom_sf"/>
</dbReference>
<dbReference type="GO" id="GO:0007165">
    <property type="term" value="P:signal transduction"/>
    <property type="evidence" value="ECO:0007669"/>
    <property type="project" value="InterPro"/>
</dbReference>
<dbReference type="KEGG" id="luo:HHL09_21180"/>
<dbReference type="RefSeq" id="WP_169456651.1">
    <property type="nucleotide sequence ID" value="NZ_CP051774.1"/>
</dbReference>
<dbReference type="PROSITE" id="PS50104">
    <property type="entry name" value="TIR"/>
    <property type="match status" value="1"/>
</dbReference>
<dbReference type="EMBL" id="CP051774">
    <property type="protein sequence ID" value="QJE98192.1"/>
    <property type="molecule type" value="Genomic_DNA"/>
</dbReference>
<reference evidence="2 3" key="1">
    <citation type="submission" date="2020-04" db="EMBL/GenBank/DDBJ databases">
        <title>Luteolibacter sp. G-1-1-1 isolated from soil.</title>
        <authorList>
            <person name="Dahal R.H."/>
        </authorList>
    </citation>
    <scope>NUCLEOTIDE SEQUENCE [LARGE SCALE GENOMIC DNA]</scope>
    <source>
        <strain evidence="2 3">G-1-1-1</strain>
    </source>
</reference>
<keyword evidence="2" id="KW-0675">Receptor</keyword>
<evidence type="ECO:0000313" key="3">
    <source>
        <dbReference type="Proteomes" id="UP000501812"/>
    </source>
</evidence>
<evidence type="ECO:0000259" key="1">
    <source>
        <dbReference type="PROSITE" id="PS50104"/>
    </source>
</evidence>
<name>A0A858RMW4_9BACT</name>
<dbReference type="Pfam" id="PF13676">
    <property type="entry name" value="TIR_2"/>
    <property type="match status" value="1"/>
</dbReference>
<feature type="domain" description="TIR" evidence="1">
    <location>
        <begin position="1"/>
        <end position="130"/>
    </location>
</feature>
<dbReference type="Gene3D" id="3.40.50.10140">
    <property type="entry name" value="Toll/interleukin-1 receptor homology (TIR) domain"/>
    <property type="match status" value="1"/>
</dbReference>
<organism evidence="2 3">
    <name type="scientific">Luteolibacter luteus</name>
    <dbReference type="NCBI Taxonomy" id="2728835"/>
    <lineage>
        <taxon>Bacteria</taxon>
        <taxon>Pseudomonadati</taxon>
        <taxon>Verrucomicrobiota</taxon>
        <taxon>Verrucomicrobiia</taxon>
        <taxon>Verrucomicrobiales</taxon>
        <taxon>Verrucomicrobiaceae</taxon>
        <taxon>Luteolibacter</taxon>
    </lineage>
</organism>
<accession>A0A858RMW4</accession>
<dbReference type="SUPFAM" id="SSF52200">
    <property type="entry name" value="Toll/Interleukin receptor TIR domain"/>
    <property type="match status" value="1"/>
</dbReference>
<dbReference type="AlphaFoldDB" id="A0A858RMW4"/>